<dbReference type="Gene3D" id="2.40.50.100">
    <property type="match status" value="1"/>
</dbReference>
<keyword evidence="1" id="KW-0472">Membrane</keyword>
<dbReference type="InterPro" id="IPR050393">
    <property type="entry name" value="MFP_Efflux_Pump"/>
</dbReference>
<reference evidence="4 5" key="1">
    <citation type="submission" date="2020-04" db="EMBL/GenBank/DDBJ databases">
        <authorList>
            <person name="De Canck E."/>
        </authorList>
    </citation>
    <scope>NUCLEOTIDE SEQUENCE [LARGE SCALE GENOMIC DNA]</scope>
    <source>
        <strain evidence="4 5">LMG 26858</strain>
    </source>
</reference>
<keyword evidence="1" id="KW-0812">Transmembrane</keyword>
<organism evidence="4 5">
    <name type="scientific">Achromobacter anxifer</name>
    <dbReference type="NCBI Taxonomy" id="1287737"/>
    <lineage>
        <taxon>Bacteria</taxon>
        <taxon>Pseudomonadati</taxon>
        <taxon>Pseudomonadota</taxon>
        <taxon>Betaproteobacteria</taxon>
        <taxon>Burkholderiales</taxon>
        <taxon>Alcaligenaceae</taxon>
        <taxon>Achromobacter</taxon>
    </lineage>
</organism>
<accession>A0A6S7DMA8</accession>
<dbReference type="InterPro" id="IPR058625">
    <property type="entry name" value="MdtA-like_BSH"/>
</dbReference>
<dbReference type="Pfam" id="PF25963">
    <property type="entry name" value="Beta-barrel_AAEA"/>
    <property type="match status" value="1"/>
</dbReference>
<keyword evidence="5" id="KW-1185">Reference proteome</keyword>
<keyword evidence="1" id="KW-1133">Transmembrane helix</keyword>
<evidence type="ECO:0000256" key="1">
    <source>
        <dbReference type="SAM" id="Phobius"/>
    </source>
</evidence>
<dbReference type="AlphaFoldDB" id="A0A6S7DMA8"/>
<dbReference type="EMBL" id="CADILG010000013">
    <property type="protein sequence ID" value="CAB3861602.1"/>
    <property type="molecule type" value="Genomic_DNA"/>
</dbReference>
<evidence type="ECO:0000313" key="4">
    <source>
        <dbReference type="EMBL" id="CAB3861602.1"/>
    </source>
</evidence>
<dbReference type="PANTHER" id="PTHR30367">
    <property type="entry name" value="P-HYDROXYBENZOIC ACID EFFLUX PUMP SUBUNIT AAEA-RELATED"/>
    <property type="match status" value="1"/>
</dbReference>
<dbReference type="Gene3D" id="2.40.30.170">
    <property type="match status" value="1"/>
</dbReference>
<feature type="domain" description="p-hydroxybenzoic acid efflux pump subunit AaeA-like beta-barrel" evidence="3">
    <location>
        <begin position="249"/>
        <end position="342"/>
    </location>
</feature>
<gene>
    <name evidence="4" type="primary">mdtN_1</name>
    <name evidence="4" type="ORF">LMG26858_02251</name>
</gene>
<evidence type="ECO:0000259" key="2">
    <source>
        <dbReference type="Pfam" id="PF25917"/>
    </source>
</evidence>
<dbReference type="RefSeq" id="WP_175207131.1">
    <property type="nucleotide sequence ID" value="NZ_CADILG010000013.1"/>
</dbReference>
<feature type="domain" description="Multidrug resistance protein MdtA-like barrel-sandwich hybrid" evidence="2">
    <location>
        <begin position="51"/>
        <end position="242"/>
    </location>
</feature>
<proteinExistence type="predicted"/>
<name>A0A6S7DMA8_9BURK</name>
<dbReference type="SUPFAM" id="SSF111369">
    <property type="entry name" value="HlyD-like secretion proteins"/>
    <property type="match status" value="2"/>
</dbReference>
<evidence type="ECO:0000259" key="3">
    <source>
        <dbReference type="Pfam" id="PF25963"/>
    </source>
</evidence>
<dbReference type="Pfam" id="PF25917">
    <property type="entry name" value="BSH_RND"/>
    <property type="match status" value="1"/>
</dbReference>
<dbReference type="InterPro" id="IPR058634">
    <property type="entry name" value="AaeA-lik-b-barrel"/>
</dbReference>
<feature type="transmembrane region" description="Helical" evidence="1">
    <location>
        <begin position="12"/>
        <end position="33"/>
    </location>
</feature>
<evidence type="ECO:0000313" key="5">
    <source>
        <dbReference type="Proteomes" id="UP000494117"/>
    </source>
</evidence>
<dbReference type="NCBIfam" id="NF007785">
    <property type="entry name" value="PRK10476.1"/>
    <property type="match status" value="1"/>
</dbReference>
<dbReference type="Gene3D" id="1.10.287.470">
    <property type="entry name" value="Helix hairpin bin"/>
    <property type="match status" value="2"/>
</dbReference>
<protein>
    <submittedName>
        <fullName evidence="4">Multidrug resistance protein MdtN</fullName>
    </submittedName>
</protein>
<dbReference type="PANTHER" id="PTHR30367:SF1">
    <property type="entry name" value="MULTIDRUG RESISTANCE PROTEIN MDTN"/>
    <property type="match status" value="1"/>
</dbReference>
<sequence length="349" mass="37557">MKLAGTRKQPALGRLIALVVIALGICALAFAYYRSSNYPSTDDASIDADVVHMATPVGGRIVKLPVRENLRVAKGDLLFEIDPEPYRLTVNQAEADLAMARAALETRRRTLIVERANSSVADEQLRRAETNHGLAARTVKRLAPLAAQGYVPTQQYDQAQVTLRDAEVSLKQAQQQQAAAAGAIGDEAEAQAAVQAREAALARARHALNDTVVRAPHDGYVTGLSVLTGETVAPSQSLFTLVAADEWFAVANFRETDLARIAEGDCATVYSMIDRSQAMQGKVVGIGAGVLDGERINVPHALPLVQRSVNWVRVAQRFPVRVQLEEPPATLVRMGASAVVEVRHGSACR</sequence>
<dbReference type="Proteomes" id="UP000494117">
    <property type="component" value="Unassembled WGS sequence"/>
</dbReference>